<organism evidence="2">
    <name type="scientific">Naegleria gruberi</name>
    <name type="common">Amoeba</name>
    <dbReference type="NCBI Taxonomy" id="5762"/>
    <lineage>
        <taxon>Eukaryota</taxon>
        <taxon>Discoba</taxon>
        <taxon>Heterolobosea</taxon>
        <taxon>Tetramitia</taxon>
        <taxon>Eutetramitia</taxon>
        <taxon>Vahlkampfiidae</taxon>
        <taxon>Naegleria</taxon>
    </lineage>
</organism>
<dbReference type="Proteomes" id="UP000006671">
    <property type="component" value="Unassembled WGS sequence"/>
</dbReference>
<accession>D2VBV9</accession>
<gene>
    <name evidence="1" type="ORF">NAEGRDRAFT_79357</name>
</gene>
<evidence type="ECO:0000313" key="1">
    <source>
        <dbReference type="EMBL" id="EFC45542.1"/>
    </source>
</evidence>
<reference evidence="1 2" key="1">
    <citation type="journal article" date="2010" name="Cell">
        <title>The genome of Naegleria gruberi illuminates early eukaryotic versatility.</title>
        <authorList>
            <person name="Fritz-Laylin L.K."/>
            <person name="Prochnik S.E."/>
            <person name="Ginger M.L."/>
            <person name="Dacks J.B."/>
            <person name="Carpenter M.L."/>
            <person name="Field M.C."/>
            <person name="Kuo A."/>
            <person name="Paredez A."/>
            <person name="Chapman J."/>
            <person name="Pham J."/>
            <person name="Shu S."/>
            <person name="Neupane R."/>
            <person name="Cipriano M."/>
            <person name="Mancuso J."/>
            <person name="Tu H."/>
            <person name="Salamov A."/>
            <person name="Lindquist E."/>
            <person name="Shapiro H."/>
            <person name="Lucas S."/>
            <person name="Grigoriev I.V."/>
            <person name="Cande W.Z."/>
            <person name="Fulton C."/>
            <person name="Rokhsar D.S."/>
            <person name="Dawson S.C."/>
        </authorList>
    </citation>
    <scope>NUCLEOTIDE SEQUENCE [LARGE SCALE GENOMIC DNA]</scope>
    <source>
        <strain evidence="1 2">NEG-M</strain>
    </source>
</reference>
<dbReference type="InParanoid" id="D2VBV9"/>
<evidence type="ECO:0000313" key="2">
    <source>
        <dbReference type="Proteomes" id="UP000006671"/>
    </source>
</evidence>
<dbReference type="KEGG" id="ngr:NAEGRDRAFT_79357"/>
<sequence>MRDNFSQYACRLSKKISSDALLKLEKLNMKFPDQFSSQIVKMILSRILLESLESTENFDLPYKKEKILHEYEHHVGHFKMKFKISGIEEPLIARFSNDDAYGFFLFGYDYTSEYYMYFAKESDDQLNKNFMNGSNIDLSGISHQKRAFIYKFNGKNIPANVWGKQYLCDTILSHIVPTIKEYELSPIEFVPYWCFLFNFIIAGATDKPSFKEVVKHYPNFISNRLIHHYYAKLYKPRYTFSDRIVDYFESYSPKTDIQKKLMKSIINNKNIPSLNPRNKRETSLMQETIQYLKKQCPVHLFFITGRWVITSSPEQEFSLNAQTMATFYKLLKNPDELTDAYLAYKFKRPFQIA</sequence>
<proteinExistence type="predicted"/>
<dbReference type="AlphaFoldDB" id="D2VBV9"/>
<dbReference type="EMBL" id="GG738862">
    <property type="protein sequence ID" value="EFC45542.1"/>
    <property type="molecule type" value="Genomic_DNA"/>
</dbReference>
<name>D2VBV9_NAEGR</name>
<dbReference type="VEuPathDB" id="AmoebaDB:NAEGRDRAFT_79357"/>
<keyword evidence="2" id="KW-1185">Reference proteome</keyword>
<dbReference type="RefSeq" id="XP_002678286.1">
    <property type="nucleotide sequence ID" value="XM_002678240.1"/>
</dbReference>
<protein>
    <submittedName>
        <fullName evidence="1">Uncharacterized protein</fullName>
    </submittedName>
</protein>
<dbReference type="GeneID" id="8857514"/>